<sequence length="171" mass="19705">MIENFGSNLARLRKERNLTQTEFSEMLGITKQTISNIEQSKAYPSFTTLEKISQLLKAGPTELFGTENEILLYNTPKLLDEVDSYQDKIHNILKLEQALEKINKIDLDNLVDQVSYIQNFFSKTPRTDETGEPILDNDNQVSFADSPYSKVPVQEIEKLAMQIKEIKRFKD</sequence>
<name>A0ABT5X0X9_9ENTE</name>
<evidence type="ECO:0000313" key="4">
    <source>
        <dbReference type="Proteomes" id="UP001147148"/>
    </source>
</evidence>
<comment type="caution">
    <text evidence="3">The sequence shown here is derived from an EMBL/GenBank/DDBJ whole genome shotgun (WGS) entry which is preliminary data.</text>
</comment>
<dbReference type="EMBL" id="JAPDSH010000003">
    <property type="protein sequence ID" value="MDF0479658.1"/>
    <property type="molecule type" value="Genomic_DNA"/>
</dbReference>
<evidence type="ECO:0000259" key="2">
    <source>
        <dbReference type="PROSITE" id="PS50943"/>
    </source>
</evidence>
<gene>
    <name evidence="3" type="ORF">OL233_05090</name>
</gene>
<dbReference type="CDD" id="cd00093">
    <property type="entry name" value="HTH_XRE"/>
    <property type="match status" value="1"/>
</dbReference>
<dbReference type="PANTHER" id="PTHR46797">
    <property type="entry name" value="HTH-TYPE TRANSCRIPTIONAL REGULATOR"/>
    <property type="match status" value="1"/>
</dbReference>
<keyword evidence="4" id="KW-1185">Reference proteome</keyword>
<dbReference type="SUPFAM" id="SSF47413">
    <property type="entry name" value="lambda repressor-like DNA-binding domains"/>
    <property type="match status" value="1"/>
</dbReference>
<dbReference type="InterPro" id="IPR050807">
    <property type="entry name" value="TransReg_Diox_bact_type"/>
</dbReference>
<dbReference type="RefSeq" id="WP_275471289.1">
    <property type="nucleotide sequence ID" value="NZ_JAPDSH010000003.1"/>
</dbReference>
<dbReference type="Proteomes" id="UP001147148">
    <property type="component" value="Unassembled WGS sequence"/>
</dbReference>
<dbReference type="Gene3D" id="1.10.260.40">
    <property type="entry name" value="lambda repressor-like DNA-binding domains"/>
    <property type="match status" value="1"/>
</dbReference>
<protein>
    <submittedName>
        <fullName evidence="3">Helix-turn-helix domain-containing protein</fullName>
    </submittedName>
</protein>
<dbReference type="InterPro" id="IPR010982">
    <property type="entry name" value="Lambda_DNA-bd_dom_sf"/>
</dbReference>
<dbReference type="PANTHER" id="PTHR46797:SF1">
    <property type="entry name" value="METHYLPHOSPHONATE SYNTHASE"/>
    <property type="match status" value="1"/>
</dbReference>
<keyword evidence="1" id="KW-0238">DNA-binding</keyword>
<accession>A0ABT5X0X9</accession>
<dbReference type="InterPro" id="IPR001387">
    <property type="entry name" value="Cro/C1-type_HTH"/>
</dbReference>
<evidence type="ECO:0000313" key="3">
    <source>
        <dbReference type="EMBL" id="MDF0479658.1"/>
    </source>
</evidence>
<reference evidence="3" key="1">
    <citation type="submission" date="2022-10" db="EMBL/GenBank/DDBJ databases">
        <title>Vagococcus sp. isolated from poultry meat.</title>
        <authorList>
            <person name="Johansson P."/>
            <person name="Bjorkroth J."/>
        </authorList>
    </citation>
    <scope>NUCLEOTIDE SEQUENCE</scope>
    <source>
        <strain evidence="3">PNs007</strain>
    </source>
</reference>
<proteinExistence type="predicted"/>
<feature type="domain" description="HTH cro/C1-type" evidence="2">
    <location>
        <begin position="9"/>
        <end position="64"/>
    </location>
</feature>
<organism evidence="3 4">
    <name type="scientific">Vagococcus proximus</name>
    <dbReference type="NCBI Taxonomy" id="2991417"/>
    <lineage>
        <taxon>Bacteria</taxon>
        <taxon>Bacillati</taxon>
        <taxon>Bacillota</taxon>
        <taxon>Bacilli</taxon>
        <taxon>Lactobacillales</taxon>
        <taxon>Enterococcaceae</taxon>
        <taxon>Vagococcus</taxon>
    </lineage>
</organism>
<dbReference type="PROSITE" id="PS50943">
    <property type="entry name" value="HTH_CROC1"/>
    <property type="match status" value="1"/>
</dbReference>
<evidence type="ECO:0000256" key="1">
    <source>
        <dbReference type="ARBA" id="ARBA00023125"/>
    </source>
</evidence>
<dbReference type="SMART" id="SM00530">
    <property type="entry name" value="HTH_XRE"/>
    <property type="match status" value="1"/>
</dbReference>
<dbReference type="Pfam" id="PF01381">
    <property type="entry name" value="HTH_3"/>
    <property type="match status" value="1"/>
</dbReference>